<proteinExistence type="predicted"/>
<evidence type="ECO:0000313" key="2">
    <source>
        <dbReference type="Proteomes" id="UP000078354"/>
    </source>
</evidence>
<keyword evidence="2" id="KW-1185">Reference proteome</keyword>
<organism evidence="1 2">
    <name type="scientific">Pseudomonas silesiensis</name>
    <dbReference type="NCBI Taxonomy" id="1853130"/>
    <lineage>
        <taxon>Bacteria</taxon>
        <taxon>Pseudomonadati</taxon>
        <taxon>Pseudomonadota</taxon>
        <taxon>Gammaproteobacteria</taxon>
        <taxon>Pseudomonadales</taxon>
        <taxon>Pseudomonadaceae</taxon>
        <taxon>Pseudomonas</taxon>
    </lineage>
</organism>
<dbReference type="AlphaFoldDB" id="A0A191YXD1"/>
<name>A0A191YXD1_9PSED</name>
<dbReference type="RefSeq" id="WP_064678919.1">
    <property type="nucleotide sequence ID" value="NZ_CP014870.1"/>
</dbReference>
<dbReference type="EMBL" id="CP014870">
    <property type="protein sequence ID" value="ANJ57428.1"/>
    <property type="molecule type" value="Genomic_DNA"/>
</dbReference>
<accession>A0A191YXD1</accession>
<dbReference type="OrthoDB" id="6988831at2"/>
<sequence>MKTVIAISACLMALAGCQDSEEQRLMKVANAAKKSIAARYKDPEAVVFKDLSLDWQQQHICGELNAKNGYGGYIGYEMFRADLKGTGGSTVVTNVRTKTEMLERFEADSAAGRLTASDAETARIIAIELLCMDDELIKGSTKTSIKIPDPS</sequence>
<protein>
    <recommendedName>
        <fullName evidence="3">Lipoprotein</fullName>
    </recommendedName>
</protein>
<dbReference type="Proteomes" id="UP000078354">
    <property type="component" value="Chromosome"/>
</dbReference>
<reference evidence="1 2" key="1">
    <citation type="journal article" date="2018" name="Syst. Appl. Microbiol.">
        <title>Pseudomonas silesiensis sp. nov. strain A3T isolated from a biological pesticide sewage treatment plant and analysis of the complete genome sequence.</title>
        <authorList>
            <person name="Kaminski M.A."/>
            <person name="Furmanczyk E.M."/>
            <person name="Sobczak A."/>
            <person name="Dziembowski A."/>
            <person name="Lipinski L."/>
        </authorList>
    </citation>
    <scope>NUCLEOTIDE SEQUENCE [LARGE SCALE GENOMIC DNA]</scope>
    <source>
        <strain evidence="1 2">A3</strain>
    </source>
</reference>
<evidence type="ECO:0000313" key="1">
    <source>
        <dbReference type="EMBL" id="ANJ57428.1"/>
    </source>
</evidence>
<dbReference type="KEGG" id="psil:PMA3_20605"/>
<gene>
    <name evidence="1" type="ORF">PMA3_20605</name>
</gene>
<evidence type="ECO:0008006" key="3">
    <source>
        <dbReference type="Google" id="ProtNLM"/>
    </source>
</evidence>
<dbReference type="PROSITE" id="PS51257">
    <property type="entry name" value="PROKAR_LIPOPROTEIN"/>
    <property type="match status" value="1"/>
</dbReference>